<protein>
    <recommendedName>
        <fullName evidence="4">Proteasome-interacting protein CIC1</fullName>
    </recommendedName>
</protein>
<dbReference type="eggNOG" id="KOG1685">
    <property type="taxonomic scope" value="Eukaryota"/>
</dbReference>
<dbReference type="GO" id="GO:0000463">
    <property type="term" value="P:maturation of LSU-rRNA from tricistronic rRNA transcript (SSU-rRNA, 5.8S rRNA, LSU-rRNA)"/>
    <property type="evidence" value="ECO:0007669"/>
    <property type="project" value="EnsemblFungi"/>
</dbReference>
<dbReference type="InterPro" id="IPR028364">
    <property type="entry name" value="Ribosomal_uL1/biogenesis"/>
</dbReference>
<dbReference type="GO" id="GO:0005730">
    <property type="term" value="C:nucleolus"/>
    <property type="evidence" value="ECO:0007669"/>
    <property type="project" value="EnsemblFungi"/>
</dbReference>
<gene>
    <name evidence="2" type="primary">KAFR0J00530</name>
    <name evidence="2" type="ORF">KAFR_0J00530</name>
</gene>
<dbReference type="GO" id="GO:0030687">
    <property type="term" value="C:preribosome, large subunit precursor"/>
    <property type="evidence" value="ECO:0007669"/>
    <property type="project" value="EnsemblFungi"/>
</dbReference>
<evidence type="ECO:0000256" key="1">
    <source>
        <dbReference type="SAM" id="MobiDB-lite"/>
    </source>
</evidence>
<dbReference type="STRING" id="1071382.H2B0H1"/>
<dbReference type="GO" id="GO:0030163">
    <property type="term" value="P:protein catabolic process"/>
    <property type="evidence" value="ECO:0007669"/>
    <property type="project" value="EnsemblFungi"/>
</dbReference>
<name>H2B0H1_KAZAF</name>
<evidence type="ECO:0000313" key="2">
    <source>
        <dbReference type="EMBL" id="CCF60121.1"/>
    </source>
</evidence>
<evidence type="ECO:0008006" key="4">
    <source>
        <dbReference type="Google" id="ProtNLM"/>
    </source>
</evidence>
<dbReference type="OrthoDB" id="10251727at2759"/>
<accession>H2B0H1</accession>
<dbReference type="GO" id="GO:0030674">
    <property type="term" value="F:protein-macromolecule adaptor activity"/>
    <property type="evidence" value="ECO:0007669"/>
    <property type="project" value="EnsemblFungi"/>
</dbReference>
<reference evidence="2 3" key="1">
    <citation type="journal article" date="2011" name="Proc. Natl. Acad. Sci. U.S.A.">
        <title>Evolutionary erosion of yeast sex chromosomes by mating-type switching accidents.</title>
        <authorList>
            <person name="Gordon J.L."/>
            <person name="Armisen D."/>
            <person name="Proux-Wera E."/>
            <person name="Oheigeartaigh S.S."/>
            <person name="Byrne K.P."/>
            <person name="Wolfe K.H."/>
        </authorList>
    </citation>
    <scope>NUCLEOTIDE SEQUENCE [LARGE SCALE GENOMIC DNA]</scope>
    <source>
        <strain evidence="3">ATCC 22294 / BCRC 22015 / CBS 2517 / CECT 1963 / NBRC 1671 / NRRL Y-8276</strain>
    </source>
</reference>
<dbReference type="EMBL" id="HE650830">
    <property type="protein sequence ID" value="CCF60121.1"/>
    <property type="molecule type" value="Genomic_DNA"/>
</dbReference>
<feature type="compositionally biased region" description="Low complexity" evidence="1">
    <location>
        <begin position="18"/>
        <end position="27"/>
    </location>
</feature>
<dbReference type="GO" id="GO:0070180">
    <property type="term" value="F:large ribosomal subunit rRNA binding"/>
    <property type="evidence" value="ECO:0007669"/>
    <property type="project" value="EnsemblFungi"/>
</dbReference>
<dbReference type="GO" id="GO:0000466">
    <property type="term" value="P:maturation of 5.8S rRNA from tricistronic rRNA transcript (SSU-rRNA, 5.8S rRNA, LSU-rRNA)"/>
    <property type="evidence" value="ECO:0007669"/>
    <property type="project" value="EnsemblFungi"/>
</dbReference>
<dbReference type="AlphaFoldDB" id="H2B0H1"/>
<dbReference type="KEGG" id="kaf:KAFR_0J00530"/>
<dbReference type="SUPFAM" id="SSF56808">
    <property type="entry name" value="Ribosomal protein L1"/>
    <property type="match status" value="1"/>
</dbReference>
<dbReference type="GO" id="GO:0043023">
    <property type="term" value="F:ribosomal large subunit binding"/>
    <property type="evidence" value="ECO:0007669"/>
    <property type="project" value="EnsemblFungi"/>
</dbReference>
<feature type="region of interest" description="Disordered" evidence="1">
    <location>
        <begin position="1"/>
        <end position="42"/>
    </location>
</feature>
<evidence type="ECO:0000313" key="3">
    <source>
        <dbReference type="Proteomes" id="UP000005220"/>
    </source>
</evidence>
<organism evidence="2 3">
    <name type="scientific">Kazachstania africana (strain ATCC 22294 / BCRC 22015 / CBS 2517 / CECT 1963 / NBRC 1671 / NRRL Y-8276)</name>
    <name type="common">Yeast</name>
    <name type="synonym">Kluyveromyces africanus</name>
    <dbReference type="NCBI Taxonomy" id="1071382"/>
    <lineage>
        <taxon>Eukaryota</taxon>
        <taxon>Fungi</taxon>
        <taxon>Dikarya</taxon>
        <taxon>Ascomycota</taxon>
        <taxon>Saccharomycotina</taxon>
        <taxon>Saccharomycetes</taxon>
        <taxon>Saccharomycetales</taxon>
        <taxon>Saccharomycetaceae</taxon>
        <taxon>Kazachstania</taxon>
    </lineage>
</organism>
<dbReference type="Proteomes" id="UP000005220">
    <property type="component" value="Chromosome 10"/>
</dbReference>
<dbReference type="GO" id="GO:0070628">
    <property type="term" value="F:proteasome binding"/>
    <property type="evidence" value="ECO:0007669"/>
    <property type="project" value="EnsemblFungi"/>
</dbReference>
<dbReference type="Gene3D" id="3.40.50.790">
    <property type="match status" value="1"/>
</dbReference>
<dbReference type="InterPro" id="IPR023674">
    <property type="entry name" value="Ribosomal_uL1-like"/>
</dbReference>
<dbReference type="InParanoid" id="H2B0H1"/>
<feature type="region of interest" description="Disordered" evidence="1">
    <location>
        <begin position="355"/>
        <end position="377"/>
    </location>
</feature>
<dbReference type="RefSeq" id="XP_003959256.1">
    <property type="nucleotide sequence ID" value="XM_003959207.1"/>
</dbReference>
<feature type="compositionally biased region" description="Basic and acidic residues" evidence="1">
    <location>
        <begin position="355"/>
        <end position="364"/>
    </location>
</feature>
<dbReference type="GeneID" id="13883771"/>
<dbReference type="FunCoup" id="H2B0H1">
    <property type="interactions" value="680"/>
</dbReference>
<dbReference type="HOGENOM" id="CLU_049748_0_0_1"/>
<dbReference type="InterPro" id="IPR016095">
    <property type="entry name" value="Ribosomal_uL1_3-a/b-sand"/>
</dbReference>
<keyword evidence="3" id="KW-1185">Reference proteome</keyword>
<sequence>MAKKTTPRKSTPSRSNSKKSTPVSTPTKQKKPTVKKTDDSVIPKDRVLNAVEQLTKFTTDQAENESSKKNLLEDDDELNKSLNLIVINNKSFTESSKQFKPKLVDVKHSIYTPWKEASVTSVKDFKTLLILKDKDVEKVTEDELFDNLNKSKICVDEIISGNDLKTKYKSFEARRIFINQFQLIFADDSIITTLPKLLGSKSYSKVETTPIPIRTYNSSKQFSVKTIVNSIKKIYLNKLPIKLPRGTTMNVHLGNLEWFKPNELMENIESVAEQLIKNYKIRSIFIKSNQSPVLPLYYNQDTLSELAATLDKSEAGKKPESVNIDGVEVQLSTFDKALMELANPNELSNIFSKQIKDAKRQRSNEDEETKTIKKVKN</sequence>
<dbReference type="GO" id="GO:0042802">
    <property type="term" value="F:identical protein binding"/>
    <property type="evidence" value="ECO:0007669"/>
    <property type="project" value="EnsemblFungi"/>
</dbReference>
<proteinExistence type="predicted"/>
<dbReference type="Pfam" id="PF00687">
    <property type="entry name" value="Ribosomal_L1"/>
    <property type="match status" value="1"/>
</dbReference>